<name>A0AAD2DVT4_9LAMI</name>
<feature type="compositionally biased region" description="Basic and acidic residues" evidence="1">
    <location>
        <begin position="167"/>
        <end position="177"/>
    </location>
</feature>
<protein>
    <recommendedName>
        <fullName evidence="2">Tetrahydrofolate dehydrogenase/cyclohydrolase catalytic domain-containing protein</fullName>
    </recommendedName>
</protein>
<feature type="region of interest" description="Disordered" evidence="1">
    <location>
        <begin position="131"/>
        <end position="220"/>
    </location>
</feature>
<dbReference type="EMBL" id="OU503043">
    <property type="protein sequence ID" value="CAI9766573.1"/>
    <property type="molecule type" value="Genomic_DNA"/>
</dbReference>
<organism evidence="3 4">
    <name type="scientific">Fraxinus pennsylvanica</name>
    <dbReference type="NCBI Taxonomy" id="56036"/>
    <lineage>
        <taxon>Eukaryota</taxon>
        <taxon>Viridiplantae</taxon>
        <taxon>Streptophyta</taxon>
        <taxon>Embryophyta</taxon>
        <taxon>Tracheophyta</taxon>
        <taxon>Spermatophyta</taxon>
        <taxon>Magnoliopsida</taxon>
        <taxon>eudicotyledons</taxon>
        <taxon>Gunneridae</taxon>
        <taxon>Pentapetalae</taxon>
        <taxon>asterids</taxon>
        <taxon>lamiids</taxon>
        <taxon>Lamiales</taxon>
        <taxon>Oleaceae</taxon>
        <taxon>Oleeae</taxon>
        <taxon>Fraxinus</taxon>
    </lineage>
</organism>
<dbReference type="GO" id="GO:0004488">
    <property type="term" value="F:methylenetetrahydrofolate dehydrogenase (NADP+) activity"/>
    <property type="evidence" value="ECO:0007669"/>
    <property type="project" value="InterPro"/>
</dbReference>
<evidence type="ECO:0000259" key="2">
    <source>
        <dbReference type="Pfam" id="PF00763"/>
    </source>
</evidence>
<dbReference type="InterPro" id="IPR020630">
    <property type="entry name" value="THF_DH/CycHdrlase_cat_dom"/>
</dbReference>
<feature type="compositionally biased region" description="Polar residues" evidence="1">
    <location>
        <begin position="144"/>
        <end position="166"/>
    </location>
</feature>
<dbReference type="GO" id="GO:0004477">
    <property type="term" value="F:methenyltetrahydrofolate cyclohydrolase activity"/>
    <property type="evidence" value="ECO:0007669"/>
    <property type="project" value="TreeGrafter"/>
</dbReference>
<evidence type="ECO:0000313" key="4">
    <source>
        <dbReference type="Proteomes" id="UP000834106"/>
    </source>
</evidence>
<feature type="compositionally biased region" description="Polar residues" evidence="1">
    <location>
        <begin position="206"/>
        <end position="220"/>
    </location>
</feature>
<feature type="domain" description="Tetrahydrofolate dehydrogenase/cyclohydrolase catalytic" evidence="2">
    <location>
        <begin position="42"/>
        <end position="104"/>
    </location>
</feature>
<dbReference type="InterPro" id="IPR046346">
    <property type="entry name" value="Aminoacid_DH-like_N_sf"/>
</dbReference>
<proteinExistence type="predicted"/>
<keyword evidence="4" id="KW-1185">Reference proteome</keyword>
<dbReference type="GO" id="GO:0035999">
    <property type="term" value="P:tetrahydrofolate interconversion"/>
    <property type="evidence" value="ECO:0007669"/>
    <property type="project" value="TreeGrafter"/>
</dbReference>
<dbReference type="Proteomes" id="UP000834106">
    <property type="component" value="Chromosome 8"/>
</dbReference>
<dbReference type="Gene3D" id="3.40.50.10860">
    <property type="entry name" value="Leucine Dehydrogenase, chain A, domain 1"/>
    <property type="match status" value="1"/>
</dbReference>
<dbReference type="Pfam" id="PF00763">
    <property type="entry name" value="THF_DHG_CYH"/>
    <property type="match status" value="1"/>
</dbReference>
<gene>
    <name evidence="3" type="ORF">FPE_LOCUS14003</name>
</gene>
<evidence type="ECO:0000256" key="1">
    <source>
        <dbReference type="SAM" id="MobiDB-lite"/>
    </source>
</evidence>
<sequence>MGSPKSNQLEDSRSKEALQAPNVVAIDADGLDYTDIPHSQIRKVLGLAVVIVGNRKDSKSYVNIKRKARAEVGIKSVDTSMPEEVSEAELICRVLDLNANPDVHVDLFEKLQCHRIYLRHRETQQRRDVAAARSANGDVRDLRTANSARSTTGGREQQRHQYQLTETGKRERMLGGRRERRLGMGGENGGWAGEESGDSRPLLFTANPSPTLYLRSQPNK</sequence>
<dbReference type="PANTHER" id="PTHR48099:SF27">
    <property type="entry name" value="BIFUNCTIONAL PROTEIN FOLD 2"/>
    <property type="match status" value="1"/>
</dbReference>
<evidence type="ECO:0000313" key="3">
    <source>
        <dbReference type="EMBL" id="CAI9766573.1"/>
    </source>
</evidence>
<reference evidence="3" key="1">
    <citation type="submission" date="2023-05" db="EMBL/GenBank/DDBJ databases">
        <authorList>
            <person name="Huff M."/>
        </authorList>
    </citation>
    <scope>NUCLEOTIDE SEQUENCE</scope>
</reference>
<dbReference type="PRINTS" id="PR00085">
    <property type="entry name" value="THFDHDRGNASE"/>
</dbReference>
<dbReference type="InterPro" id="IPR000672">
    <property type="entry name" value="THF_DH/CycHdrlase"/>
</dbReference>
<dbReference type="GO" id="GO:0005829">
    <property type="term" value="C:cytosol"/>
    <property type="evidence" value="ECO:0007669"/>
    <property type="project" value="TreeGrafter"/>
</dbReference>
<dbReference type="PANTHER" id="PTHR48099">
    <property type="entry name" value="C-1-TETRAHYDROFOLATE SYNTHASE, CYTOPLASMIC-RELATED"/>
    <property type="match status" value="1"/>
</dbReference>
<dbReference type="SUPFAM" id="SSF53223">
    <property type="entry name" value="Aminoacid dehydrogenase-like, N-terminal domain"/>
    <property type="match status" value="1"/>
</dbReference>
<feature type="compositionally biased region" description="Gly residues" evidence="1">
    <location>
        <begin position="183"/>
        <end position="192"/>
    </location>
</feature>
<accession>A0AAD2DVT4</accession>
<dbReference type="AlphaFoldDB" id="A0AAD2DVT4"/>